<evidence type="ECO:0000256" key="1">
    <source>
        <dbReference type="ARBA" id="ARBA00004167"/>
    </source>
</evidence>
<dbReference type="OrthoDB" id="630188at2759"/>
<feature type="domain" description="Trichome birefringence-like N-terminal" evidence="9">
    <location>
        <begin position="48"/>
        <end position="101"/>
    </location>
</feature>
<feature type="transmembrane region" description="Helical" evidence="7">
    <location>
        <begin position="18"/>
        <end position="37"/>
    </location>
</feature>
<keyword evidence="6 7" id="KW-0472">Membrane</keyword>
<accession>A0A371GH91</accession>
<feature type="non-terminal residue" evidence="10">
    <location>
        <position position="1"/>
    </location>
</feature>
<comment type="subcellular location">
    <subcellularLocation>
        <location evidence="1">Membrane</location>
        <topology evidence="1">Single-pass membrane protein</topology>
    </subcellularLocation>
</comment>
<dbReference type="PANTHER" id="PTHR32285:SF362">
    <property type="entry name" value="PMR5_CAS1P GDSL_SGNH-LIKE ACYL-ESTERASE FAMILY PROTEIN"/>
    <property type="match status" value="1"/>
</dbReference>
<reference evidence="10" key="1">
    <citation type="submission" date="2018-05" db="EMBL/GenBank/DDBJ databases">
        <title>Draft genome of Mucuna pruriens seed.</title>
        <authorList>
            <person name="Nnadi N.E."/>
            <person name="Vos R."/>
            <person name="Hasami M.H."/>
            <person name="Devisetty U.K."/>
            <person name="Aguiy J.C."/>
        </authorList>
    </citation>
    <scope>NUCLEOTIDE SEQUENCE [LARGE SCALE GENOMIC DNA]</scope>
    <source>
        <strain evidence="10">JCA_2017</strain>
    </source>
</reference>
<feature type="domain" description="Trichome birefringence-like C-terminal" evidence="8">
    <location>
        <begin position="151"/>
        <end position="413"/>
    </location>
</feature>
<dbReference type="Pfam" id="PF14416">
    <property type="entry name" value="PMR5N"/>
    <property type="match status" value="1"/>
</dbReference>
<dbReference type="GO" id="GO:0016020">
    <property type="term" value="C:membrane"/>
    <property type="evidence" value="ECO:0007669"/>
    <property type="project" value="UniProtKB-SubCell"/>
</dbReference>
<evidence type="ECO:0000256" key="2">
    <source>
        <dbReference type="ARBA" id="ARBA00007727"/>
    </source>
</evidence>
<evidence type="ECO:0000256" key="3">
    <source>
        <dbReference type="ARBA" id="ARBA00022692"/>
    </source>
</evidence>
<keyword evidence="5 7" id="KW-1133">Transmembrane helix</keyword>
<sequence>MSATSTATATFHHHSFTTMGWCFSTSVVLFLTLLTQIHHGRGYLYHKGCDLFQGSWVYDDSYPLYYESSQCPFIEKQFNCEKNGRPDKIYPKYRWKPTGCNLSRYTYFVLSSLSLFVPGFFFLISAMPLLDYFSANHRFTMMVFAWDIFLFNGEDFLRRLKGKNVMFVGDSLSLNQWQSLTCMLHTAVPHAPYTFVRNGGLSIFTFPTYDVKLMFSRNAFLVDIVSEKIGRVLKLDSIGAGKTWKEVDVLIFDSWHWWLHTGRKQPWDFIQEGNHFTKDMDRLALYEKALNTWAKWVDDNIDPTKTRVFFQGVSPDHVNGENWGEPGANSCEGETKPLLGFKYPGGPVPAELILENVLGAMQKHVYLLNITTLSQLRKDGHPSVYGFGGHRTIDCTHWCLAGVPDTWNELLYASLIQN</sequence>
<comment type="similarity">
    <text evidence="2">Belongs to the PC-esterase family. TBL subfamily.</text>
</comment>
<dbReference type="InterPro" id="IPR026057">
    <property type="entry name" value="TBL_C"/>
</dbReference>
<dbReference type="Proteomes" id="UP000257109">
    <property type="component" value="Unassembled WGS sequence"/>
</dbReference>
<evidence type="ECO:0000256" key="5">
    <source>
        <dbReference type="ARBA" id="ARBA00022989"/>
    </source>
</evidence>
<comment type="caution">
    <text evidence="10">The sequence shown here is derived from an EMBL/GenBank/DDBJ whole genome shotgun (WGS) entry which is preliminary data.</text>
</comment>
<evidence type="ECO:0000256" key="4">
    <source>
        <dbReference type="ARBA" id="ARBA00022968"/>
    </source>
</evidence>
<evidence type="ECO:0000259" key="8">
    <source>
        <dbReference type="Pfam" id="PF13839"/>
    </source>
</evidence>
<evidence type="ECO:0000259" key="9">
    <source>
        <dbReference type="Pfam" id="PF14416"/>
    </source>
</evidence>
<gene>
    <name evidence="10" type="primary">TBL43</name>
    <name evidence="10" type="ORF">CR513_28291</name>
</gene>
<dbReference type="STRING" id="157652.A0A371GH91"/>
<organism evidence="10 11">
    <name type="scientific">Mucuna pruriens</name>
    <name type="common">Velvet bean</name>
    <name type="synonym">Dolichos pruriens</name>
    <dbReference type="NCBI Taxonomy" id="157652"/>
    <lineage>
        <taxon>Eukaryota</taxon>
        <taxon>Viridiplantae</taxon>
        <taxon>Streptophyta</taxon>
        <taxon>Embryophyta</taxon>
        <taxon>Tracheophyta</taxon>
        <taxon>Spermatophyta</taxon>
        <taxon>Magnoliopsida</taxon>
        <taxon>eudicotyledons</taxon>
        <taxon>Gunneridae</taxon>
        <taxon>Pentapetalae</taxon>
        <taxon>rosids</taxon>
        <taxon>fabids</taxon>
        <taxon>Fabales</taxon>
        <taxon>Fabaceae</taxon>
        <taxon>Papilionoideae</taxon>
        <taxon>50 kb inversion clade</taxon>
        <taxon>NPAAA clade</taxon>
        <taxon>indigoferoid/millettioid clade</taxon>
        <taxon>Phaseoleae</taxon>
        <taxon>Mucuna</taxon>
    </lineage>
</organism>
<protein>
    <submittedName>
        <fullName evidence="10">Protein trichome birefringence-like 43</fullName>
    </submittedName>
</protein>
<evidence type="ECO:0000256" key="7">
    <source>
        <dbReference type="SAM" id="Phobius"/>
    </source>
</evidence>
<name>A0A371GH91_MUCPR</name>
<feature type="transmembrane region" description="Helical" evidence="7">
    <location>
        <begin position="105"/>
        <end position="127"/>
    </location>
</feature>
<dbReference type="GO" id="GO:0016413">
    <property type="term" value="F:O-acetyltransferase activity"/>
    <property type="evidence" value="ECO:0007669"/>
    <property type="project" value="InterPro"/>
</dbReference>
<keyword evidence="4" id="KW-0735">Signal-anchor</keyword>
<evidence type="ECO:0000313" key="11">
    <source>
        <dbReference type="Proteomes" id="UP000257109"/>
    </source>
</evidence>
<dbReference type="EMBL" id="QJKJ01005534">
    <property type="protein sequence ID" value="RDX89912.1"/>
    <property type="molecule type" value="Genomic_DNA"/>
</dbReference>
<proteinExistence type="inferred from homology"/>
<keyword evidence="3 7" id="KW-0812">Transmembrane</keyword>
<dbReference type="AlphaFoldDB" id="A0A371GH91"/>
<dbReference type="GO" id="GO:0005794">
    <property type="term" value="C:Golgi apparatus"/>
    <property type="evidence" value="ECO:0007669"/>
    <property type="project" value="TreeGrafter"/>
</dbReference>
<dbReference type="Pfam" id="PF13839">
    <property type="entry name" value="PC-Esterase"/>
    <property type="match status" value="1"/>
</dbReference>
<dbReference type="InterPro" id="IPR029962">
    <property type="entry name" value="TBL"/>
</dbReference>
<evidence type="ECO:0000256" key="6">
    <source>
        <dbReference type="ARBA" id="ARBA00023136"/>
    </source>
</evidence>
<dbReference type="PANTHER" id="PTHR32285">
    <property type="entry name" value="PROTEIN TRICHOME BIREFRINGENCE-LIKE 9-RELATED"/>
    <property type="match status" value="1"/>
</dbReference>
<dbReference type="InterPro" id="IPR025846">
    <property type="entry name" value="TBL_N"/>
</dbReference>
<keyword evidence="11" id="KW-1185">Reference proteome</keyword>
<evidence type="ECO:0000313" key="10">
    <source>
        <dbReference type="EMBL" id="RDX89912.1"/>
    </source>
</evidence>